<comment type="similarity">
    <text evidence="2 8">Belongs to the carbamoyltransferase HypF family.</text>
</comment>
<comment type="caution">
    <text evidence="12">The sequence shown here is derived from an EMBL/GenBank/DDBJ whole genome shotgun (WGS) entry which is preliminary data.</text>
</comment>
<comment type="function">
    <text evidence="8">Involved in the maturation of [NiFe] hydrogenases. Along with HypE, it catalyzes the synthesis of the CN ligands of the active site iron of [NiFe]-hydrogenases. HypF functions as a carbamoyl transferase using carbamoylphosphate as a substrate and transferring the carboxamido moiety in an ATP-dependent reaction to the thiolate of the C-terminal cysteine of HypE yielding a protein-S-carboxamide.</text>
</comment>
<dbReference type="Pfam" id="PF01300">
    <property type="entry name" value="Sua5_yciO_yrdC"/>
    <property type="match status" value="1"/>
</dbReference>
<dbReference type="InterPro" id="IPR011125">
    <property type="entry name" value="Znf_HypF"/>
</dbReference>
<organism evidence="12 13">
    <name type="scientific">Methylocystis echinoides</name>
    <dbReference type="NCBI Taxonomy" id="29468"/>
    <lineage>
        <taxon>Bacteria</taxon>
        <taxon>Pseudomonadati</taxon>
        <taxon>Pseudomonadota</taxon>
        <taxon>Alphaproteobacteria</taxon>
        <taxon>Hyphomicrobiales</taxon>
        <taxon>Methylocystaceae</taxon>
        <taxon>Methylocystis</taxon>
    </lineage>
</organism>
<dbReference type="Pfam" id="PF07503">
    <property type="entry name" value="zf-HYPF"/>
    <property type="match status" value="2"/>
</dbReference>
<dbReference type="GO" id="GO:0016743">
    <property type="term" value="F:carboxyl- or carbamoyltransferase activity"/>
    <property type="evidence" value="ECO:0007669"/>
    <property type="project" value="UniProtKB-UniRule"/>
</dbReference>
<dbReference type="EC" id="6.2.-.-" evidence="8"/>
<comment type="pathway">
    <text evidence="1 8">Protein modification; [NiFe] hydrogenase maturation.</text>
</comment>
<evidence type="ECO:0000256" key="6">
    <source>
        <dbReference type="ARBA" id="ARBA00022833"/>
    </source>
</evidence>
<feature type="domain" description="Acylphosphatase-like" evidence="10">
    <location>
        <begin position="1"/>
        <end position="82"/>
    </location>
</feature>
<dbReference type="Pfam" id="PF00708">
    <property type="entry name" value="Acylphosphatase"/>
    <property type="match status" value="1"/>
</dbReference>
<dbReference type="GO" id="GO:0008270">
    <property type="term" value="F:zinc ion binding"/>
    <property type="evidence" value="ECO:0007669"/>
    <property type="project" value="UniProtKB-KW"/>
</dbReference>
<dbReference type="InterPro" id="IPR001792">
    <property type="entry name" value="Acylphosphatase-like_dom"/>
</dbReference>
<evidence type="ECO:0000313" key="13">
    <source>
        <dbReference type="Proteomes" id="UP001144323"/>
    </source>
</evidence>
<dbReference type="PROSITE" id="PS51163">
    <property type="entry name" value="YRDC"/>
    <property type="match status" value="1"/>
</dbReference>
<evidence type="ECO:0000259" key="10">
    <source>
        <dbReference type="PROSITE" id="PS51160"/>
    </source>
</evidence>
<evidence type="ECO:0000313" key="12">
    <source>
        <dbReference type="EMBL" id="GLI92414.1"/>
    </source>
</evidence>
<keyword evidence="6" id="KW-0862">Zinc</keyword>
<dbReference type="InterPro" id="IPR051060">
    <property type="entry name" value="Carbamoyltrans_HypF-like"/>
</dbReference>
<dbReference type="EMBL" id="BSEC01000001">
    <property type="protein sequence ID" value="GLI92414.1"/>
    <property type="molecule type" value="Genomic_DNA"/>
</dbReference>
<evidence type="ECO:0000256" key="9">
    <source>
        <dbReference type="PROSITE-ProRule" id="PRU00520"/>
    </source>
</evidence>
<dbReference type="InterPro" id="IPR006070">
    <property type="entry name" value="Sua5-like_dom"/>
</dbReference>
<dbReference type="Gene3D" id="3.30.110.120">
    <property type="match status" value="1"/>
</dbReference>
<dbReference type="SUPFAM" id="SSF54975">
    <property type="entry name" value="Acylphosphatase/BLUF domain-like"/>
    <property type="match status" value="1"/>
</dbReference>
<accession>A0A9W6GSW4</accession>
<comment type="catalytic activity">
    <reaction evidence="9">
        <text>an acyl phosphate + H2O = a carboxylate + phosphate + H(+)</text>
        <dbReference type="Rhea" id="RHEA:14965"/>
        <dbReference type="ChEBI" id="CHEBI:15377"/>
        <dbReference type="ChEBI" id="CHEBI:15378"/>
        <dbReference type="ChEBI" id="CHEBI:29067"/>
        <dbReference type="ChEBI" id="CHEBI:43474"/>
        <dbReference type="ChEBI" id="CHEBI:59918"/>
        <dbReference type="EC" id="3.6.1.7"/>
    </reaction>
</comment>
<comment type="catalytic activity">
    <reaction evidence="7 8">
        <text>C-terminal L-cysteinyl-[HypE protein] + carbamoyl phosphate + ATP + H2O = C-terminal S-carboxamide-L-cysteinyl-[HypE protein] + AMP + phosphate + diphosphate + H(+)</text>
        <dbReference type="Rhea" id="RHEA:55636"/>
        <dbReference type="Rhea" id="RHEA-COMP:14247"/>
        <dbReference type="Rhea" id="RHEA-COMP:14392"/>
        <dbReference type="ChEBI" id="CHEBI:15377"/>
        <dbReference type="ChEBI" id="CHEBI:15378"/>
        <dbReference type="ChEBI" id="CHEBI:30616"/>
        <dbReference type="ChEBI" id="CHEBI:33019"/>
        <dbReference type="ChEBI" id="CHEBI:43474"/>
        <dbReference type="ChEBI" id="CHEBI:58228"/>
        <dbReference type="ChEBI" id="CHEBI:76913"/>
        <dbReference type="ChEBI" id="CHEBI:139126"/>
        <dbReference type="ChEBI" id="CHEBI:456215"/>
    </reaction>
</comment>
<dbReference type="NCBIfam" id="TIGR00143">
    <property type="entry name" value="hypF"/>
    <property type="match status" value="1"/>
</dbReference>
<dbReference type="GO" id="GO:0016874">
    <property type="term" value="F:ligase activity"/>
    <property type="evidence" value="ECO:0007669"/>
    <property type="project" value="UniProtKB-UniRule"/>
</dbReference>
<dbReference type="InterPro" id="IPR041440">
    <property type="entry name" value="HypF_C"/>
</dbReference>
<evidence type="ECO:0000256" key="4">
    <source>
        <dbReference type="ARBA" id="ARBA00022723"/>
    </source>
</evidence>
<dbReference type="GO" id="GO:0003725">
    <property type="term" value="F:double-stranded RNA binding"/>
    <property type="evidence" value="ECO:0007669"/>
    <property type="project" value="InterPro"/>
</dbReference>
<protein>
    <recommendedName>
        <fullName evidence="8">Carbamoyltransferase HypF</fullName>
        <ecNumber evidence="8">6.2.-.-</ecNumber>
    </recommendedName>
</protein>
<dbReference type="PANTHER" id="PTHR42959:SF1">
    <property type="entry name" value="CARBAMOYLTRANSFERASE HYPF"/>
    <property type="match status" value="1"/>
</dbReference>
<evidence type="ECO:0000259" key="11">
    <source>
        <dbReference type="PROSITE" id="PS51163"/>
    </source>
</evidence>
<evidence type="ECO:0000256" key="1">
    <source>
        <dbReference type="ARBA" id="ARBA00004711"/>
    </source>
</evidence>
<proteinExistence type="inferred from homology"/>
<reference evidence="12" key="1">
    <citation type="journal article" date="2023" name="Int. J. Syst. Evol. Microbiol.">
        <title>Methylocystis iwaonis sp. nov., a type II methane-oxidizing bacterium from surface soil of a rice paddy field in Japan, and emended description of the genus Methylocystis (ex Whittenbury et al. 1970) Bowman et al. 1993.</title>
        <authorList>
            <person name="Kaise H."/>
            <person name="Sawadogo J.B."/>
            <person name="Alam M.S."/>
            <person name="Ueno C."/>
            <person name="Dianou D."/>
            <person name="Shinjo R."/>
            <person name="Asakawa S."/>
        </authorList>
    </citation>
    <scope>NUCLEOTIDE SEQUENCE</scope>
    <source>
        <strain evidence="12">LMG27198</strain>
    </source>
</reference>
<dbReference type="AlphaFoldDB" id="A0A9W6GSW4"/>
<keyword evidence="9" id="KW-0378">Hydrolase</keyword>
<dbReference type="Pfam" id="PF17788">
    <property type="entry name" value="HypF_C"/>
    <property type="match status" value="1"/>
</dbReference>
<dbReference type="Gene3D" id="3.90.870.50">
    <property type="match status" value="1"/>
</dbReference>
<feature type="active site" evidence="9">
    <location>
        <position position="11"/>
    </location>
</feature>
<dbReference type="Gene3D" id="3.30.420.40">
    <property type="match status" value="1"/>
</dbReference>
<dbReference type="InterPro" id="IPR004421">
    <property type="entry name" value="Carbamoyltransferase_HypF"/>
</dbReference>
<feature type="active site" evidence="9">
    <location>
        <position position="29"/>
    </location>
</feature>
<evidence type="ECO:0000256" key="8">
    <source>
        <dbReference type="PIRNR" id="PIRNR006256"/>
    </source>
</evidence>
<dbReference type="GO" id="GO:0051604">
    <property type="term" value="P:protein maturation"/>
    <property type="evidence" value="ECO:0007669"/>
    <property type="project" value="TreeGrafter"/>
</dbReference>
<dbReference type="PANTHER" id="PTHR42959">
    <property type="entry name" value="CARBAMOYLTRANSFERASE"/>
    <property type="match status" value="1"/>
</dbReference>
<dbReference type="PROSITE" id="PS51160">
    <property type="entry name" value="ACYLPHOSPHATASE_3"/>
    <property type="match status" value="1"/>
</dbReference>
<keyword evidence="13" id="KW-1185">Reference proteome</keyword>
<dbReference type="Gene3D" id="3.30.420.360">
    <property type="match status" value="1"/>
</dbReference>
<evidence type="ECO:0000256" key="3">
    <source>
        <dbReference type="ARBA" id="ARBA00022598"/>
    </source>
</evidence>
<keyword evidence="4" id="KW-0479">Metal-binding</keyword>
<keyword evidence="3" id="KW-0436">Ligase</keyword>
<name>A0A9W6GSW4_9HYPH</name>
<evidence type="ECO:0000256" key="7">
    <source>
        <dbReference type="ARBA" id="ARBA00048220"/>
    </source>
</evidence>
<evidence type="ECO:0000256" key="5">
    <source>
        <dbReference type="ARBA" id="ARBA00022771"/>
    </source>
</evidence>
<keyword evidence="5" id="KW-0863">Zinc-finger</keyword>
<dbReference type="Proteomes" id="UP001144323">
    <property type="component" value="Unassembled WGS sequence"/>
</dbReference>
<evidence type="ECO:0000256" key="2">
    <source>
        <dbReference type="ARBA" id="ARBA00008097"/>
    </source>
</evidence>
<dbReference type="InterPro" id="IPR055128">
    <property type="entry name" value="HypF_C_2"/>
</dbReference>
<feature type="domain" description="YrdC-like" evidence="11">
    <location>
        <begin position="193"/>
        <end position="381"/>
    </location>
</feature>
<dbReference type="GO" id="GO:0003998">
    <property type="term" value="F:acylphosphatase activity"/>
    <property type="evidence" value="ECO:0007669"/>
    <property type="project" value="UniProtKB-EC"/>
</dbReference>
<dbReference type="InterPro" id="IPR017945">
    <property type="entry name" value="DHBP_synth_RibB-like_a/b_dom"/>
</dbReference>
<dbReference type="PIRSF" id="PIRSF006256">
    <property type="entry name" value="CMPcnvr_hdrg_mat"/>
    <property type="match status" value="1"/>
</dbReference>
<dbReference type="SUPFAM" id="SSF55821">
    <property type="entry name" value="YrdC/RibB"/>
    <property type="match status" value="1"/>
</dbReference>
<sequence length="742" mass="79388">MRGRVQGVGFRPFILRLARELNLKGWVRNAGGVVEMHVEGAALAIDRFIDGVGAQSPAFARPSPPVVGDAPVEGYGDFLIRDSLDTPAASLSVPPDCFVCAECLAEMSDPRQRRYHYPFTNCTQCGPRYTIIDALPYDRVRTSMAGFQMCDDCASEYGDPSDRRYHAQPLACPTCGPRLAFRRPPSAALVGDGPALDACVTALEAGEIVAVKGIGGYHLICDATSEAAILKLRARKNRPAKPLAVMLPERLLETHRPDGCNLPTAILDSLRSPLRPIVLTPKAAAPVLPDAIAPGLDEIGLLLPYAPLHHLLLERFRRPVVATSGNVSGEPILIDAPMAEQHLGSVADAFLHHDRPIRRPADDSVLRVIAGVARPTRIGRGLGPLEIRLRQPVETPVLAVGGDLKNTIALAAGDRAVVSPHLGDLGAPRAQQVFEQVIADLSSLYAIKPAALICDAHPAYFSRRWAEQRGLPVIQVFHHHAHASAAYAELEAEEEALVFTWDGVGYGEDGGLWGGEALLGRPGGWRRVASIHPLRLIGGDKASREPWRCALAACLAAGVDWPDAPAEAGIASEMWVKGFNSPPTTSIGRLFDAASALIGLSLRQSFEGEAAMRLEAAAEAGHGAVAPPRHEEGGVLWSDWRPLVHPLLDASRSPSARAGYFHAALSRLLVDQAVRIRETHAYSTVLLCGGVFQNRMLAEMALAGLAGAGLRAFLPQRIPVNDASISIGQIIEAGARSRQNAV</sequence>
<dbReference type="InterPro" id="IPR036046">
    <property type="entry name" value="Acylphosphatase-like_dom_sf"/>
</dbReference>
<gene>
    <name evidence="12" type="primary">hypF</name>
    <name evidence="12" type="ORF">LMG27198_14060</name>
</gene>
<dbReference type="Pfam" id="PF22521">
    <property type="entry name" value="HypF_C_2"/>
    <property type="match status" value="1"/>
</dbReference>